<dbReference type="InterPro" id="IPR035895">
    <property type="entry name" value="HPr-like_sf"/>
</dbReference>
<dbReference type="NCBIfam" id="TIGR01003">
    <property type="entry name" value="PTS_HPr_family"/>
    <property type="match status" value="1"/>
</dbReference>
<keyword evidence="3" id="KW-0598">Phosphotransferase system</keyword>
<feature type="domain" description="HPr" evidence="4">
    <location>
        <begin position="4"/>
        <end position="91"/>
    </location>
</feature>
<evidence type="ECO:0000256" key="1">
    <source>
        <dbReference type="ARBA" id="ARBA00004496"/>
    </source>
</evidence>
<reference evidence="5" key="1">
    <citation type="submission" date="2020-05" db="EMBL/GenBank/DDBJ databases">
        <authorList>
            <person name="Chiriac C."/>
            <person name="Salcher M."/>
            <person name="Ghai R."/>
            <person name="Kavagutti S V."/>
        </authorList>
    </citation>
    <scope>NUCLEOTIDE SEQUENCE</scope>
</reference>
<organism evidence="5">
    <name type="scientific">freshwater metagenome</name>
    <dbReference type="NCBI Taxonomy" id="449393"/>
    <lineage>
        <taxon>unclassified sequences</taxon>
        <taxon>metagenomes</taxon>
        <taxon>ecological metagenomes</taxon>
    </lineage>
</organism>
<dbReference type="EMBL" id="CAEZVY010000076">
    <property type="protein sequence ID" value="CAB4643921.1"/>
    <property type="molecule type" value="Genomic_DNA"/>
</dbReference>
<evidence type="ECO:0000313" key="5">
    <source>
        <dbReference type="EMBL" id="CAB4562676.1"/>
    </source>
</evidence>
<evidence type="ECO:0000313" key="6">
    <source>
        <dbReference type="EMBL" id="CAB4643921.1"/>
    </source>
</evidence>
<dbReference type="EMBL" id="CAEZTM010000005">
    <property type="protein sequence ID" value="CAB4562676.1"/>
    <property type="molecule type" value="Genomic_DNA"/>
</dbReference>
<gene>
    <name evidence="5" type="ORF">UFOPK1684_00208</name>
    <name evidence="6" type="ORF">UFOPK2158_00813</name>
</gene>
<dbReference type="Gene3D" id="3.30.1340.10">
    <property type="entry name" value="HPr-like"/>
    <property type="match status" value="1"/>
</dbReference>
<dbReference type="GO" id="GO:0005737">
    <property type="term" value="C:cytoplasm"/>
    <property type="evidence" value="ECO:0007669"/>
    <property type="project" value="UniProtKB-SubCell"/>
</dbReference>
<dbReference type="CDD" id="cd00367">
    <property type="entry name" value="PTS-HPr_like"/>
    <property type="match status" value="1"/>
</dbReference>
<evidence type="ECO:0000256" key="2">
    <source>
        <dbReference type="ARBA" id="ARBA00022490"/>
    </source>
</evidence>
<dbReference type="PRINTS" id="PR00107">
    <property type="entry name" value="PHOSPHOCPHPR"/>
</dbReference>
<dbReference type="InterPro" id="IPR000032">
    <property type="entry name" value="HPr-like"/>
</dbReference>
<proteinExistence type="predicted"/>
<dbReference type="PROSITE" id="PS51350">
    <property type="entry name" value="PTS_HPR_DOM"/>
    <property type="match status" value="1"/>
</dbReference>
<dbReference type="PANTHER" id="PTHR33705:SF2">
    <property type="entry name" value="PHOSPHOCARRIER PROTEIN NPR"/>
    <property type="match status" value="1"/>
</dbReference>
<sequence>MTHTYTHTVVVTDPVGLHARPIGQIVSLVKAEGVEVTLRRPGGPDVSAASALRLLAMKVKTGEEIAVVVEALDSETATRVALEIDTYINQG</sequence>
<dbReference type="SUPFAM" id="SSF55594">
    <property type="entry name" value="HPr-like"/>
    <property type="match status" value="1"/>
</dbReference>
<keyword evidence="2" id="KW-0963">Cytoplasm</keyword>
<dbReference type="GO" id="GO:0009401">
    <property type="term" value="P:phosphoenolpyruvate-dependent sugar phosphotransferase system"/>
    <property type="evidence" value="ECO:0007669"/>
    <property type="project" value="UniProtKB-KW"/>
</dbReference>
<accession>A0A6J6DHJ9</accession>
<dbReference type="PANTHER" id="PTHR33705">
    <property type="entry name" value="PHOSPHOCARRIER PROTEIN HPR"/>
    <property type="match status" value="1"/>
</dbReference>
<dbReference type="InterPro" id="IPR050399">
    <property type="entry name" value="HPr"/>
</dbReference>
<name>A0A6J6DHJ9_9ZZZZ</name>
<dbReference type="Pfam" id="PF00381">
    <property type="entry name" value="PTS-HPr"/>
    <property type="match status" value="1"/>
</dbReference>
<evidence type="ECO:0000256" key="3">
    <source>
        <dbReference type="ARBA" id="ARBA00022683"/>
    </source>
</evidence>
<comment type="subcellular location">
    <subcellularLocation>
        <location evidence="1">Cytoplasm</location>
    </subcellularLocation>
</comment>
<dbReference type="AlphaFoldDB" id="A0A6J6DHJ9"/>
<protein>
    <submittedName>
        <fullName evidence="5">Unannotated protein</fullName>
    </submittedName>
</protein>
<evidence type="ECO:0000259" key="4">
    <source>
        <dbReference type="PROSITE" id="PS51350"/>
    </source>
</evidence>